<dbReference type="AlphaFoldDB" id="A0A383WAP0"/>
<dbReference type="STRING" id="3088.A0A383WAP0"/>
<dbReference type="SUPFAM" id="SSF52058">
    <property type="entry name" value="L domain-like"/>
    <property type="match status" value="1"/>
</dbReference>
<keyword evidence="5" id="KW-0732">Signal</keyword>
<dbReference type="Pfam" id="PF08263">
    <property type="entry name" value="LRRNT_2"/>
    <property type="match status" value="2"/>
</dbReference>
<dbReference type="GO" id="GO:0016020">
    <property type="term" value="C:membrane"/>
    <property type="evidence" value="ECO:0007669"/>
    <property type="project" value="UniProtKB-SubCell"/>
</dbReference>
<keyword evidence="8" id="KW-0472">Membrane</keyword>
<feature type="compositionally biased region" description="Low complexity" evidence="9">
    <location>
        <begin position="579"/>
        <end position="598"/>
    </location>
</feature>
<proteinExistence type="predicted"/>
<evidence type="ECO:0000313" key="12">
    <source>
        <dbReference type="Proteomes" id="UP000256970"/>
    </source>
</evidence>
<evidence type="ECO:0000256" key="1">
    <source>
        <dbReference type="ARBA" id="ARBA00004370"/>
    </source>
</evidence>
<feature type="compositionally biased region" description="Low complexity" evidence="9">
    <location>
        <begin position="605"/>
        <end position="615"/>
    </location>
</feature>
<keyword evidence="4" id="KW-0812">Transmembrane</keyword>
<dbReference type="Pfam" id="PF13855">
    <property type="entry name" value="LRR_8"/>
    <property type="match status" value="2"/>
</dbReference>
<evidence type="ECO:0000256" key="4">
    <source>
        <dbReference type="ARBA" id="ARBA00022692"/>
    </source>
</evidence>
<evidence type="ECO:0000256" key="5">
    <source>
        <dbReference type="ARBA" id="ARBA00022729"/>
    </source>
</evidence>
<dbReference type="FunFam" id="3.80.10.10:FF:000400">
    <property type="entry name" value="Nuclear pore complex protein NUP107"/>
    <property type="match status" value="1"/>
</dbReference>
<evidence type="ECO:0000256" key="2">
    <source>
        <dbReference type="ARBA" id="ARBA00004430"/>
    </source>
</evidence>
<sequence>MAKQQAAAAGAPDYQAQALAEFAAELDADPSGVLPLWDGKSHPCGDSSNNFKPWPGITCNAPTAFVTGISLRGKALSGLLPDSISVLKTLRSLDLSNNAFYGSLPLVWSNLTSLDFVDLSHNKLTGPLPAAFSAWEAMQTLELHHNMLTGQLPGAWAGMNLLEVLDLSSNRLVGSLPDSWARMSFLSVLSLQNNSLSGTLPVEWAEQRALLNLNLGGNLFEGLLPAEWAAGMDSLRVVNITDNSLSAEHLLAFKAAVADPSAALATWRQGSNPCGAEPWHGVSCEEGRAVAVWLEGQSLRGPLTKGLVQVANLHELHLDNNQLTGTLPASWGEDAVPSLAVIDLSQNGLTGPLPDTWSRLASLQRVNLSFNDLDGQLPEAWSAITNLTTLVLNSNRKLNGTLPASWAALGTLQQANLDSTAIQGSLPASWAKLSQMRELRLSNNMLTGAVPTAWRAGMQNLSLDLTGNQQMCGKMPTNWDLQASRTEIGKKCKSQGIPLTAAIAVGVCASVVGTALLASAAYLIVRSRQSPSAQLAVLASRSMATSTVSLSRPPSRPASPGSSISGMSAMSLPPPSPPSTARSPTPLRVASPTPSLVSPAPPSPAVAALAQQQQQHRLAYGSSAAMQEEAASPRAPPGASADAWMLRSASPVAAAAAAPVAEPRRLFSSSSSSAGASSTADAGSSISRARTPSSEGSHADGIDGLQVAVAARYAMAATAGGVAGAALVEQASSSMAAPAAASAYEGSAAGATAGARVSDEDNGSGSWESSQVHTPLRTPAQSMPGSPAVGAWGSAIKARESSQGTPLRPGSPSSLAGLRARMERLFGHERPASPTSELAMSSLASASDYSRQRFGVEAGGFGVDAAAAAPEDEEAAVAADAAAGGAAAGSANAVPETMAGGAAEAAFSAADLEADGALEENDDLAESAATGSAAVAQAPLVAVALGGTQGLAWPGSPVGGGFCPASMLLMGSGLPSPRGVAALMARTPQSAGLASAAAVAAEADGAAED</sequence>
<dbReference type="InterPro" id="IPR001611">
    <property type="entry name" value="Leu-rich_rpt"/>
</dbReference>
<dbReference type="FunFam" id="3.80.10.10:FF:000129">
    <property type="entry name" value="Leucine-rich repeat receptor-like kinase"/>
    <property type="match status" value="1"/>
</dbReference>
<keyword evidence="3" id="KW-0433">Leucine-rich repeat</keyword>
<feature type="domain" description="Leucine-rich repeat-containing N-terminal plant-type" evidence="10">
    <location>
        <begin position="13"/>
        <end position="60"/>
    </location>
</feature>
<dbReference type="InterPro" id="IPR053211">
    <property type="entry name" value="DNA_repair-toleration"/>
</dbReference>
<dbReference type="InterPro" id="IPR013210">
    <property type="entry name" value="LRR_N_plant-typ"/>
</dbReference>
<evidence type="ECO:0000256" key="9">
    <source>
        <dbReference type="SAM" id="MobiDB-lite"/>
    </source>
</evidence>
<evidence type="ECO:0000256" key="7">
    <source>
        <dbReference type="ARBA" id="ARBA00022989"/>
    </source>
</evidence>
<dbReference type="GO" id="GO:0005930">
    <property type="term" value="C:axoneme"/>
    <property type="evidence" value="ECO:0007669"/>
    <property type="project" value="UniProtKB-SubCell"/>
</dbReference>
<keyword evidence="7" id="KW-1133">Transmembrane helix</keyword>
<reference evidence="11 12" key="1">
    <citation type="submission" date="2016-10" db="EMBL/GenBank/DDBJ databases">
        <authorList>
            <person name="Cai Z."/>
        </authorList>
    </citation>
    <scope>NUCLEOTIDE SEQUENCE [LARGE SCALE GENOMIC DNA]</scope>
</reference>
<dbReference type="Gene3D" id="3.80.10.10">
    <property type="entry name" value="Ribonuclease Inhibitor"/>
    <property type="match status" value="4"/>
</dbReference>
<dbReference type="Pfam" id="PF00560">
    <property type="entry name" value="LRR_1"/>
    <property type="match status" value="1"/>
</dbReference>
<organism evidence="11 12">
    <name type="scientific">Tetradesmus obliquus</name>
    <name type="common">Green alga</name>
    <name type="synonym">Acutodesmus obliquus</name>
    <dbReference type="NCBI Taxonomy" id="3088"/>
    <lineage>
        <taxon>Eukaryota</taxon>
        <taxon>Viridiplantae</taxon>
        <taxon>Chlorophyta</taxon>
        <taxon>core chlorophytes</taxon>
        <taxon>Chlorophyceae</taxon>
        <taxon>CS clade</taxon>
        <taxon>Sphaeropleales</taxon>
        <taxon>Scenedesmaceae</taxon>
        <taxon>Tetradesmus</taxon>
    </lineage>
</organism>
<feature type="compositionally biased region" description="Low complexity" evidence="9">
    <location>
        <begin position="630"/>
        <end position="641"/>
    </location>
</feature>
<evidence type="ECO:0000256" key="8">
    <source>
        <dbReference type="ARBA" id="ARBA00023136"/>
    </source>
</evidence>
<dbReference type="EMBL" id="FNXT01001219">
    <property type="protein sequence ID" value="SZX74687.1"/>
    <property type="molecule type" value="Genomic_DNA"/>
</dbReference>
<dbReference type="InterPro" id="IPR032675">
    <property type="entry name" value="LRR_dom_sf"/>
</dbReference>
<keyword evidence="12" id="KW-1185">Reference proteome</keyword>
<evidence type="ECO:0000256" key="6">
    <source>
        <dbReference type="ARBA" id="ARBA00022737"/>
    </source>
</evidence>
<dbReference type="Proteomes" id="UP000256970">
    <property type="component" value="Unassembled WGS sequence"/>
</dbReference>
<protein>
    <recommendedName>
        <fullName evidence="10">Leucine-rich repeat-containing N-terminal plant-type domain-containing protein</fullName>
    </recommendedName>
</protein>
<dbReference type="PANTHER" id="PTHR48060">
    <property type="entry name" value="DNA DAMAGE-REPAIR/TOLERATION PROTEIN DRT100"/>
    <property type="match status" value="1"/>
</dbReference>
<evidence type="ECO:0000256" key="3">
    <source>
        <dbReference type="ARBA" id="ARBA00022614"/>
    </source>
</evidence>
<feature type="region of interest" description="Disordered" evidence="9">
    <location>
        <begin position="668"/>
        <end position="700"/>
    </location>
</feature>
<feature type="domain" description="Leucine-rich repeat-containing N-terminal plant-type" evidence="10">
    <location>
        <begin position="248"/>
        <end position="284"/>
    </location>
</feature>
<keyword evidence="6" id="KW-0677">Repeat</keyword>
<name>A0A383WAP0_TETOB</name>
<dbReference type="InterPro" id="IPR003591">
    <property type="entry name" value="Leu-rich_rpt_typical-subtyp"/>
</dbReference>
<comment type="subcellular location">
    <subcellularLocation>
        <location evidence="2">Cytoplasm</location>
        <location evidence="2">Cytoskeleton</location>
        <location evidence="2">Cilium axoneme</location>
    </subcellularLocation>
    <subcellularLocation>
        <location evidence="1">Membrane</location>
    </subcellularLocation>
</comment>
<feature type="compositionally biased region" description="Low complexity" evidence="9">
    <location>
        <begin position="668"/>
        <end position="687"/>
    </location>
</feature>
<evidence type="ECO:0000313" key="11">
    <source>
        <dbReference type="EMBL" id="SZX74687.1"/>
    </source>
</evidence>
<feature type="compositionally biased region" description="Polar residues" evidence="9">
    <location>
        <begin position="763"/>
        <end position="784"/>
    </location>
</feature>
<feature type="compositionally biased region" description="Low complexity" evidence="9">
    <location>
        <begin position="549"/>
        <end position="571"/>
    </location>
</feature>
<feature type="region of interest" description="Disordered" evidence="9">
    <location>
        <begin position="546"/>
        <end position="641"/>
    </location>
</feature>
<evidence type="ECO:0000259" key="10">
    <source>
        <dbReference type="Pfam" id="PF08263"/>
    </source>
</evidence>
<dbReference type="SMART" id="SM00369">
    <property type="entry name" value="LRR_TYP"/>
    <property type="match status" value="7"/>
</dbReference>
<dbReference type="PANTHER" id="PTHR48060:SF24">
    <property type="entry name" value="NON-SPECIFIC SERINE_THREONINE PROTEIN KINASE"/>
    <property type="match status" value="1"/>
</dbReference>
<gene>
    <name evidence="11" type="ORF">BQ4739_LOCUS15006</name>
</gene>
<feature type="region of interest" description="Disordered" evidence="9">
    <location>
        <begin position="754"/>
        <end position="791"/>
    </location>
</feature>
<accession>A0A383WAP0</accession>